<gene>
    <name evidence="1" type="ORF">RQM59_04595</name>
</gene>
<evidence type="ECO:0008006" key="3">
    <source>
        <dbReference type="Google" id="ProtNLM"/>
    </source>
</evidence>
<accession>A0ABU3LD94</accession>
<dbReference type="Gene3D" id="2.60.40.3140">
    <property type="match status" value="1"/>
</dbReference>
<keyword evidence="2" id="KW-1185">Reference proteome</keyword>
<organism evidence="1 2">
    <name type="scientific">Asprobacillus argus</name>
    <dbReference type="NCBI Taxonomy" id="3076534"/>
    <lineage>
        <taxon>Bacteria</taxon>
        <taxon>Pseudomonadati</taxon>
        <taxon>Bacteroidota</taxon>
        <taxon>Flavobacteriia</taxon>
        <taxon>Flavobacteriales</taxon>
        <taxon>Flavobacteriaceae</taxon>
        <taxon>Asprobacillus</taxon>
    </lineage>
</organism>
<dbReference type="Gene3D" id="3.10.620.30">
    <property type="match status" value="1"/>
</dbReference>
<comment type="caution">
    <text evidence="1">The sequence shown here is derived from an EMBL/GenBank/DDBJ whole genome shotgun (WGS) entry which is preliminary data.</text>
</comment>
<name>A0ABU3LD94_9FLAO</name>
<proteinExistence type="predicted"/>
<evidence type="ECO:0000313" key="1">
    <source>
        <dbReference type="EMBL" id="MDT7831645.1"/>
    </source>
</evidence>
<dbReference type="Proteomes" id="UP001257277">
    <property type="component" value="Unassembled WGS sequence"/>
</dbReference>
<dbReference type="EMBL" id="JAVTTO010000002">
    <property type="protein sequence ID" value="MDT7831645.1"/>
    <property type="molecule type" value="Genomic_DNA"/>
</dbReference>
<evidence type="ECO:0000313" key="2">
    <source>
        <dbReference type="Proteomes" id="UP001257277"/>
    </source>
</evidence>
<protein>
    <recommendedName>
        <fullName evidence="3">DUF3857 domain-containing protein</fullName>
    </recommendedName>
</protein>
<sequence>MKKICFVFFLVCSVSYTQIKGDYSLGKVTMDELKMTHYAKDLDAGAVVLDEKGETETVEKSLNYIFRQTYYARIKILKKTDLYLANRRIFHNKDFPIKNLKATSYNLDAQGNILKTIMPSNQIFRNKVFKNANSTSFAVPNAKVGSVIEFSYTITSYGYKTYDWEFQSYIPKIRSTYDAYIPDKIDFNIRLIGYLKLKDTSRVRDKCRSIYKNCYKMTHVMDSIPAFKKDVYMTSSRNFSSKLAFERAYYNSILRKDGNEHWNTINRIVRVDFNSKTRYKKYFKEKLPSQILKDTDVLSRAKKAYTFIKDHYTWNGSNDRIRNLDLKKAFYERKGSLGEINMALLNALEAVDIDAKIVLLSTRDNIKIIDIQPILTDFNYLVIRVHINDQTYYLDATNKHLEFGLLPFKCLNGRARVFNIPGYSFWEEITAKILTKKNTTTRIVFDKKAQIFKGISRIRKYGYTALALRDRLDKVSKREYIRNQSLNRSDIEIDSYKIKDLDKVTKPTLEVASFSIEPSSLSKHSFSINPYIFDQLVKNPFTLKERKYPIDYGTSKKHTNLVQINIPEGYEIRFLPKNVAFSIRDKELFYYFQIVQESNIIQVKSVFEINKSIFSAANYEALKAFYDKVIASQKDQIIIQKKQP</sequence>
<dbReference type="RefSeq" id="WP_349240904.1">
    <property type="nucleotide sequence ID" value="NZ_JAVTTO010000002.1"/>
</dbReference>
<reference evidence="1 2" key="1">
    <citation type="submission" date="2023-09" db="EMBL/GenBank/DDBJ databases">
        <title>Novel taxa isolated from Blanes Bay.</title>
        <authorList>
            <person name="Rey-Velasco X."/>
            <person name="Lucena T."/>
        </authorList>
    </citation>
    <scope>NUCLEOTIDE SEQUENCE [LARGE SCALE GENOMIC DNA]</scope>
    <source>
        <strain evidence="1 2">S356</strain>
    </source>
</reference>
<dbReference type="Gene3D" id="2.60.120.1130">
    <property type="match status" value="1"/>
</dbReference>